<comment type="catalytic activity">
    <reaction evidence="1">
        <text>Random endo-hydrolysis of N-acetyl-beta-D-glucosaminide (1-&gt;4)-beta-linkages in chitin and chitodextrins.</text>
        <dbReference type="EC" id="3.2.1.14"/>
    </reaction>
</comment>
<dbReference type="InterPro" id="IPR029070">
    <property type="entry name" value="Chitinase_insertion_sf"/>
</dbReference>
<dbReference type="Gene3D" id="2.10.10.20">
    <property type="entry name" value="Carbohydrate-binding module superfamily 5/12"/>
    <property type="match status" value="1"/>
</dbReference>
<feature type="domain" description="GH18" evidence="9">
    <location>
        <begin position="973"/>
        <end position="1255"/>
    </location>
</feature>
<dbReference type="CDD" id="cd00146">
    <property type="entry name" value="PKD"/>
    <property type="match status" value="1"/>
</dbReference>
<evidence type="ECO:0000259" key="9">
    <source>
        <dbReference type="PROSITE" id="PS51910"/>
    </source>
</evidence>
<dbReference type="PROSITE" id="PS51910">
    <property type="entry name" value="GH18_2"/>
    <property type="match status" value="2"/>
</dbReference>
<dbReference type="InterPro" id="IPR035986">
    <property type="entry name" value="PKD_dom_sf"/>
</dbReference>
<dbReference type="InterPro" id="IPR003610">
    <property type="entry name" value="CBM5/12"/>
</dbReference>
<dbReference type="Pfam" id="PF00704">
    <property type="entry name" value="Glyco_hydro_18"/>
    <property type="match status" value="2"/>
</dbReference>
<evidence type="ECO:0000313" key="10">
    <source>
        <dbReference type="EMBL" id="MFH6985826.1"/>
    </source>
</evidence>
<evidence type="ECO:0000256" key="1">
    <source>
        <dbReference type="ARBA" id="ARBA00000822"/>
    </source>
</evidence>
<comment type="caution">
    <text evidence="10">The sequence shown here is derived from an EMBL/GenBank/DDBJ whole genome shotgun (WGS) entry which is preliminary data.</text>
</comment>
<dbReference type="InterPro" id="IPR036573">
    <property type="entry name" value="CBM_sf_5/12"/>
</dbReference>
<dbReference type="EC" id="3.2.1.14" evidence="3"/>
<dbReference type="SMART" id="SM00636">
    <property type="entry name" value="Glyco_18"/>
    <property type="match status" value="2"/>
</dbReference>
<keyword evidence="4 8" id="KW-0378">Hydrolase</keyword>
<name>A0ABW7NE05_9BACT</name>
<evidence type="ECO:0000256" key="3">
    <source>
        <dbReference type="ARBA" id="ARBA00012729"/>
    </source>
</evidence>
<proteinExistence type="inferred from homology"/>
<keyword evidence="11" id="KW-1185">Reference proteome</keyword>
<dbReference type="InterPro" id="IPR001223">
    <property type="entry name" value="Glyco_hydro18_cat"/>
</dbReference>
<organism evidence="10 11">
    <name type="scientific">Marinoscillum luteum</name>
    <dbReference type="NCBI Taxonomy" id="861051"/>
    <lineage>
        <taxon>Bacteria</taxon>
        <taxon>Pseudomonadati</taxon>
        <taxon>Bacteroidota</taxon>
        <taxon>Cytophagia</taxon>
        <taxon>Cytophagales</taxon>
        <taxon>Reichenbachiellaceae</taxon>
        <taxon>Marinoscillum</taxon>
    </lineage>
</organism>
<dbReference type="InterPro" id="IPR022409">
    <property type="entry name" value="PKD/Chitinase_dom"/>
</dbReference>
<dbReference type="SUPFAM" id="SSF51055">
    <property type="entry name" value="Carbohydrate binding domain"/>
    <property type="match status" value="1"/>
</dbReference>
<dbReference type="InterPro" id="IPR050314">
    <property type="entry name" value="Glycosyl_Hydrlase_18"/>
</dbReference>
<protein>
    <recommendedName>
        <fullName evidence="3">chitinase</fullName>
        <ecNumber evidence="3">3.2.1.14</ecNumber>
    </recommendedName>
</protein>
<keyword evidence="7 8" id="KW-0326">Glycosidase</keyword>
<dbReference type="SMART" id="SM00089">
    <property type="entry name" value="PKD"/>
    <property type="match status" value="2"/>
</dbReference>
<dbReference type="SUPFAM" id="SSF54556">
    <property type="entry name" value="Chitinase insertion domain"/>
    <property type="match status" value="1"/>
</dbReference>
<evidence type="ECO:0000256" key="6">
    <source>
        <dbReference type="ARBA" id="ARBA00023277"/>
    </source>
</evidence>
<dbReference type="SMART" id="SM00495">
    <property type="entry name" value="ChtBD3"/>
    <property type="match status" value="2"/>
</dbReference>
<keyword evidence="6" id="KW-0119">Carbohydrate metabolism</keyword>
<gene>
    <name evidence="10" type="ORF">ACHKAR_20395</name>
</gene>
<evidence type="ECO:0000256" key="7">
    <source>
        <dbReference type="ARBA" id="ARBA00023295"/>
    </source>
</evidence>
<dbReference type="EMBL" id="JBIPKE010000020">
    <property type="protein sequence ID" value="MFH6985826.1"/>
    <property type="molecule type" value="Genomic_DNA"/>
</dbReference>
<dbReference type="InterPro" id="IPR011583">
    <property type="entry name" value="Chitinase_II/V-like_cat"/>
</dbReference>
<dbReference type="CDD" id="cd12215">
    <property type="entry name" value="ChiC_BD"/>
    <property type="match status" value="1"/>
</dbReference>
<dbReference type="InterPro" id="IPR013783">
    <property type="entry name" value="Ig-like_fold"/>
</dbReference>
<evidence type="ECO:0000313" key="11">
    <source>
        <dbReference type="Proteomes" id="UP001610063"/>
    </source>
</evidence>
<evidence type="ECO:0000256" key="5">
    <source>
        <dbReference type="ARBA" id="ARBA00023024"/>
    </source>
</evidence>
<dbReference type="Pfam" id="PF02839">
    <property type="entry name" value="CBM_5_12"/>
    <property type="match status" value="1"/>
</dbReference>
<dbReference type="InterPro" id="IPR001579">
    <property type="entry name" value="Glyco_hydro_18_chit_AS"/>
</dbReference>
<dbReference type="Gene3D" id="3.40.5.30">
    <property type="entry name" value="(Trans)glycosidases - domain 2"/>
    <property type="match status" value="1"/>
</dbReference>
<dbReference type="InterPro" id="IPR017853">
    <property type="entry name" value="GH"/>
</dbReference>
<dbReference type="GO" id="GO:0016787">
    <property type="term" value="F:hydrolase activity"/>
    <property type="evidence" value="ECO:0007669"/>
    <property type="project" value="UniProtKB-KW"/>
</dbReference>
<dbReference type="Gene3D" id="3.20.20.80">
    <property type="entry name" value="Glycosidases"/>
    <property type="match status" value="2"/>
</dbReference>
<dbReference type="InterPro" id="IPR026444">
    <property type="entry name" value="Secre_tail"/>
</dbReference>
<dbReference type="PROSITE" id="PS01095">
    <property type="entry name" value="GH18_1"/>
    <property type="match status" value="2"/>
</dbReference>
<dbReference type="NCBIfam" id="TIGR04183">
    <property type="entry name" value="Por_Secre_tail"/>
    <property type="match status" value="1"/>
</dbReference>
<feature type="domain" description="GH18" evidence="9">
    <location>
        <begin position="44"/>
        <end position="514"/>
    </location>
</feature>
<dbReference type="Pfam" id="PF18962">
    <property type="entry name" value="Por_Secre_tail"/>
    <property type="match status" value="1"/>
</dbReference>
<evidence type="ECO:0000256" key="8">
    <source>
        <dbReference type="RuleBase" id="RU000489"/>
    </source>
</evidence>
<keyword evidence="5" id="KW-0624">Polysaccharide degradation</keyword>
<dbReference type="Gene3D" id="2.60.40.10">
    <property type="entry name" value="Immunoglobulins"/>
    <property type="match status" value="5"/>
</dbReference>
<dbReference type="Pfam" id="PF17957">
    <property type="entry name" value="Big_7"/>
    <property type="match status" value="5"/>
</dbReference>
<dbReference type="PANTHER" id="PTHR11177">
    <property type="entry name" value="CHITINASE"/>
    <property type="match status" value="1"/>
</dbReference>
<evidence type="ECO:0000256" key="2">
    <source>
        <dbReference type="ARBA" id="ARBA00009121"/>
    </source>
</evidence>
<reference evidence="10 11" key="1">
    <citation type="journal article" date="2013" name="Int. J. Syst. Evol. Microbiol.">
        <title>Marinoscillum luteum sp. nov., isolated from marine sediment.</title>
        <authorList>
            <person name="Cha I.T."/>
            <person name="Park S.J."/>
            <person name="Kim S.J."/>
            <person name="Kim J.G."/>
            <person name="Jung M.Y."/>
            <person name="Shin K.S."/>
            <person name="Kwon K.K."/>
            <person name="Yang S.H."/>
            <person name="Seo Y.S."/>
            <person name="Rhee S.K."/>
        </authorList>
    </citation>
    <scope>NUCLEOTIDE SEQUENCE [LARGE SCALE GENOMIC DNA]</scope>
    <source>
        <strain evidence="10 11">KCTC 23939</strain>
    </source>
</reference>
<dbReference type="SUPFAM" id="SSF51445">
    <property type="entry name" value="(Trans)glycosidases"/>
    <property type="match status" value="2"/>
</dbReference>
<accession>A0ABW7NE05</accession>
<sequence length="1503" mass="159044">MYNLYATIKGVWKVFLLGFSMSIGYLSQAQVNSGGTATTADHNKQIVGYITNWDAWKATNAGLPAQGALTHLNIDYAKYTILNYSFFGVAQDGSLHSGDLRNKNIYQPGAVQAPGDIFFTDIYSSWDMHIIFGEIDPIQYINQEAADRAAAQGFDVTVGGNSWSHPTWGLSGSLPVPLHKEDGAPGLLELAHQNGVKVLASIGGWSMCKHFPEMAADPVKRAKFVADCQKLINTGFDGIDLDWEYPGPYSGMNFTGTQADYGNFLTLVQEIRTAIGPDKLITAAFSADPVKLADFNWPALSATMDYFNMMTYDFNGGFSNIAGHNSPIYSYDGAESPTFNWQSTYDALMSYGVSASKLNFGVPFYGRGVVTDGAADLNAPTLKRQETVQPDGPISTSADFTNWPKDVYDGTPNHYYIKQQALGAGSGWTRHWDDQAKVPYLVKDNYFLSYDDEESIGLKADYIVDHNLAGAIVWTVYGDLEFSGTATNFGTKLKRWSSVNAPLINTVNQQFAAGGTGGNTNPTTSITSPTNGAPYNVGDNITISASASDADGSVSLVEFYAGGTLLGSDNNAPYSFTWNNVAQGSYTLQTKATDNEGGTAFSSGINITVGTVPNQSPTVSITSPASGSTHTEGASVSITASASDSDGSISKVAFYANGSLLGEDTSAPYGYDWIAGAAGSYTLLARAYDNENATTDASISVTVETSGGGGDCNNTPQYVENGGYVAGSQVQNDGSVYQCKEYPYSGWCNGAAWAYEPGTGSYWQDAWTYVDECGTGGSNTPPTASIGSPANNASFTTGADITISASATDADGSITKVAFFQNGSLLGEDTSAPYSFTWTNVAAGSYSLTVVATDNESATTTSSAVTITVANQGNNPPTVSITSPANGASYDEGSTITISASASDDGSVSKVEFFAGATKLGEDTSAPYSYAWTSAAVGSYSLSAVVTDNEGATGTSTAVNVTVNTVGGCTSDFKIVGYMPSWSGSANDIQYDKVSHIIYAFIRPTSSGGLTAVEQPSKLQSIVSQGHAQGVKVMIAVGGWSDFNNADFEGMASTPTGRNNFATNLLNLCNQYGLDGVDIDWEYPREGNTPQDYEAMMQVLSQTMHANGKLLTAAVAAQGYYADGILSGVFQYVDFLNLMAYDGGSGSTHSPYSYAVSTLNYWLGRGLPASKAVLGVPFYARPSWKSYATLVSEGADPYADTYNGDYYNGITTIQQKTALAESQASGIMIWELSQDITNNVSLSLLNAIYQAAPDNCDPNGSNPNVSFTNPTNGSTIPTGSAITLTANATDDGSIASVVFNAGGQNLTASGSGSVYTASWTPASSGSYTLTVTATDNESNTSSQQITVTASSSTCSAPAWQSSAVYNADDQVSHNGTLYRAKWWTQNEDPATHSGQWDVWENQGACGSGARMTDVKVSQTNQQIIAYPNPFTESFTVDLEVHESAPTRVIVYNTAGQLVHEQSLGILGKGTHHHSINALQLPEGIYFCHVSIGDQLIIRKMIKQ</sequence>
<evidence type="ECO:0000256" key="4">
    <source>
        <dbReference type="ARBA" id="ARBA00022801"/>
    </source>
</evidence>
<dbReference type="PANTHER" id="PTHR11177:SF317">
    <property type="entry name" value="CHITINASE 12-RELATED"/>
    <property type="match status" value="1"/>
</dbReference>
<dbReference type="RefSeq" id="WP_395419250.1">
    <property type="nucleotide sequence ID" value="NZ_JBIPKE010000020.1"/>
</dbReference>
<dbReference type="SUPFAM" id="SSF49299">
    <property type="entry name" value="PKD domain"/>
    <property type="match status" value="2"/>
</dbReference>
<comment type="similarity">
    <text evidence="2">Belongs to the glycosyl hydrolase 18 family. Chitinase class II subfamily.</text>
</comment>
<dbReference type="Gene3D" id="3.10.50.10">
    <property type="match status" value="1"/>
</dbReference>
<keyword evidence="5" id="KW-0146">Chitin degradation</keyword>
<dbReference type="Proteomes" id="UP001610063">
    <property type="component" value="Unassembled WGS sequence"/>
</dbReference>